<evidence type="ECO:0000256" key="4">
    <source>
        <dbReference type="ARBA" id="ARBA00023242"/>
    </source>
</evidence>
<evidence type="ECO:0000256" key="6">
    <source>
        <dbReference type="SAM" id="Coils"/>
    </source>
</evidence>
<feature type="compositionally biased region" description="Low complexity" evidence="7">
    <location>
        <begin position="8"/>
        <end position="25"/>
    </location>
</feature>
<dbReference type="GO" id="GO:0031507">
    <property type="term" value="P:heterochromatin formation"/>
    <property type="evidence" value="ECO:0007669"/>
    <property type="project" value="TreeGrafter"/>
</dbReference>
<dbReference type="PANTHER" id="PTHR45721:SF11">
    <property type="entry name" value="LAMIN DM0-RELATED"/>
    <property type="match status" value="1"/>
</dbReference>
<evidence type="ECO:0000256" key="3">
    <source>
        <dbReference type="ARBA" id="ARBA00023054"/>
    </source>
</evidence>
<accession>A0A0P5V0Q0</accession>
<dbReference type="Pfam" id="PF00038">
    <property type="entry name" value="Filament"/>
    <property type="match status" value="1"/>
</dbReference>
<name>A0A0P5V0Q0_9CRUS</name>
<keyword evidence="3 6" id="KW-0175">Coiled coil</keyword>
<dbReference type="GO" id="GO:0005652">
    <property type="term" value="C:nuclear lamina"/>
    <property type="evidence" value="ECO:0007669"/>
    <property type="project" value="TreeGrafter"/>
</dbReference>
<comment type="similarity">
    <text evidence="5">Belongs to the intermediate filament family.</text>
</comment>
<proteinExistence type="inferred from homology"/>
<dbReference type="InterPro" id="IPR018039">
    <property type="entry name" value="IF_conserved"/>
</dbReference>
<dbReference type="Gene3D" id="2.60.40.1260">
    <property type="entry name" value="Lamin Tail domain"/>
    <property type="match status" value="1"/>
</dbReference>
<dbReference type="SUPFAM" id="SSF64593">
    <property type="entry name" value="Intermediate filament protein, coiled coil region"/>
    <property type="match status" value="2"/>
</dbReference>
<feature type="compositionally biased region" description="Basic and acidic residues" evidence="7">
    <location>
        <begin position="582"/>
        <end position="599"/>
    </location>
</feature>
<dbReference type="SUPFAM" id="SSF74853">
    <property type="entry name" value="Lamin A/C globular tail domain"/>
    <property type="match status" value="1"/>
</dbReference>
<dbReference type="InterPro" id="IPR036415">
    <property type="entry name" value="Lamin_tail_dom_sf"/>
</dbReference>
<dbReference type="Gene3D" id="1.20.5.170">
    <property type="match status" value="1"/>
</dbReference>
<reference evidence="8" key="1">
    <citation type="submission" date="2015-10" db="EMBL/GenBank/DDBJ databases">
        <title>EvidentialGene: Evidence-directed Construction of Complete mRNA Transcriptomes without Genomes.</title>
        <authorList>
            <person name="Gilbert D.G."/>
        </authorList>
    </citation>
    <scope>NUCLEOTIDE SEQUENCE</scope>
</reference>
<dbReference type="EMBL" id="GDIQ01060806">
    <property type="protein sequence ID" value="JAN33931.1"/>
    <property type="molecule type" value="Transcribed_RNA"/>
</dbReference>
<feature type="region of interest" description="Disordered" evidence="7">
    <location>
        <begin position="1"/>
        <end position="30"/>
    </location>
</feature>
<dbReference type="Gene3D" id="1.20.5.500">
    <property type="entry name" value="Single helix bin"/>
    <property type="match status" value="1"/>
</dbReference>
<dbReference type="GO" id="GO:0090435">
    <property type="term" value="P:protein localization to nuclear envelope"/>
    <property type="evidence" value="ECO:0007669"/>
    <property type="project" value="TreeGrafter"/>
</dbReference>
<dbReference type="InterPro" id="IPR039008">
    <property type="entry name" value="IF_rod_dom"/>
</dbReference>
<keyword evidence="4" id="KW-0539">Nucleus</keyword>
<feature type="coiled-coil region" evidence="6">
    <location>
        <begin position="244"/>
        <end position="346"/>
    </location>
</feature>
<dbReference type="OrthoDB" id="102442at2759"/>
<comment type="subcellular location">
    <subcellularLocation>
        <location evidence="1">Nucleus</location>
    </subcellularLocation>
</comment>
<dbReference type="Gene3D" id="1.20.5.1160">
    <property type="entry name" value="Vasodilator-stimulated phosphoprotein"/>
    <property type="match status" value="1"/>
</dbReference>
<dbReference type="GO" id="GO:0005200">
    <property type="term" value="F:structural constituent of cytoskeleton"/>
    <property type="evidence" value="ECO:0007669"/>
    <property type="project" value="TreeGrafter"/>
</dbReference>
<dbReference type="GO" id="GO:0005882">
    <property type="term" value="C:intermediate filament"/>
    <property type="evidence" value="ECO:0007669"/>
    <property type="project" value="UniProtKB-KW"/>
</dbReference>
<sequence>MSAKSKKTPASSSQASGTASQSRSSPLSPTRLTRLQEKVELQNLNDRLANYIDRVRHLESENNRLNIQIQTTQETVTREVTSVKGSYEKELSDTRQLLDETAKEKARLQLDAGRARAELGELTPKYNKTKNDLLQAEKRIQQLESRNNELSTSLYQLKNDLARAAEEKKEIAAERDKLAKQVPELQQQLETELLARTDLENRNMTLKEELSFKQQMYEREMTEVRSNKQVEISEIDGRLQEHYQARLQTTLQELRDQYESQIQQSRDEVEALYQNKVQDLEDQMKKQRSAASSHYEEVIQTRARLNDCNLKLSELESANAHLKSRIAELERNMESERAAHAKAINEASVVYSAMGQGEINRLREQMAVQLQDYQDLMDIRTALDMEISAYRKLLEGEETRLNLTPSVAASTSQSTRAGTPSRRTPTRALKRKRTMLEESSSYSLADYVTSASAKGDVEVSEVDAEGKFIRLQNKGDKEVSLSGWQLVHKAQETETIYKFHRSLKVAPGGSVTVWSAGSGAAHEPPSTLVMKEQRWFVASEMVTQLLNNNVEEMAQRESKRAQTSTSILRQREEYRGLGGPQELHHQQGDPEGKDRCIVM</sequence>
<evidence type="ECO:0000256" key="7">
    <source>
        <dbReference type="SAM" id="MobiDB-lite"/>
    </source>
</evidence>
<dbReference type="SMART" id="SM01391">
    <property type="entry name" value="Filament"/>
    <property type="match status" value="1"/>
</dbReference>
<organism evidence="8">
    <name type="scientific">Daphnia magna</name>
    <dbReference type="NCBI Taxonomy" id="35525"/>
    <lineage>
        <taxon>Eukaryota</taxon>
        <taxon>Metazoa</taxon>
        <taxon>Ecdysozoa</taxon>
        <taxon>Arthropoda</taxon>
        <taxon>Crustacea</taxon>
        <taxon>Branchiopoda</taxon>
        <taxon>Diplostraca</taxon>
        <taxon>Cladocera</taxon>
        <taxon>Anomopoda</taxon>
        <taxon>Daphniidae</taxon>
        <taxon>Daphnia</taxon>
    </lineage>
</organism>
<feature type="region of interest" description="Disordered" evidence="7">
    <location>
        <begin position="575"/>
        <end position="599"/>
    </location>
</feature>
<dbReference type="InterPro" id="IPR001322">
    <property type="entry name" value="Lamin_tail_dom"/>
</dbReference>
<dbReference type="PANTHER" id="PTHR45721">
    <property type="entry name" value="LAMIN DM0-RELATED"/>
    <property type="match status" value="1"/>
</dbReference>
<protein>
    <submittedName>
        <fullName evidence="8">Lamin-A</fullName>
    </submittedName>
</protein>
<dbReference type="GO" id="GO:0006998">
    <property type="term" value="P:nuclear envelope organization"/>
    <property type="evidence" value="ECO:0007669"/>
    <property type="project" value="TreeGrafter"/>
</dbReference>
<dbReference type="PROSITE" id="PS51841">
    <property type="entry name" value="LTD"/>
    <property type="match status" value="1"/>
</dbReference>
<dbReference type="GO" id="GO:0007097">
    <property type="term" value="P:nuclear migration"/>
    <property type="evidence" value="ECO:0007669"/>
    <property type="project" value="TreeGrafter"/>
</dbReference>
<evidence type="ECO:0000256" key="2">
    <source>
        <dbReference type="ARBA" id="ARBA00022754"/>
    </source>
</evidence>
<evidence type="ECO:0000256" key="1">
    <source>
        <dbReference type="ARBA" id="ARBA00004123"/>
    </source>
</evidence>
<evidence type="ECO:0000313" key="8">
    <source>
        <dbReference type="EMBL" id="JAN33931.1"/>
    </source>
</evidence>
<dbReference type="Pfam" id="PF00932">
    <property type="entry name" value="LTD"/>
    <property type="match status" value="1"/>
</dbReference>
<evidence type="ECO:0000256" key="5">
    <source>
        <dbReference type="RuleBase" id="RU000685"/>
    </source>
</evidence>
<dbReference type="PROSITE" id="PS51842">
    <property type="entry name" value="IF_ROD_2"/>
    <property type="match status" value="1"/>
</dbReference>
<keyword evidence="2 5" id="KW-0403">Intermediate filament</keyword>
<feature type="region of interest" description="Disordered" evidence="7">
    <location>
        <begin position="404"/>
        <end position="432"/>
    </location>
</feature>
<dbReference type="GO" id="GO:0051664">
    <property type="term" value="P:nuclear pore localization"/>
    <property type="evidence" value="ECO:0007669"/>
    <property type="project" value="TreeGrafter"/>
</dbReference>
<dbReference type="AlphaFoldDB" id="A0A0P5V0Q0"/>
<feature type="coiled-coil region" evidence="6">
    <location>
        <begin position="34"/>
        <end position="216"/>
    </location>
</feature>
<dbReference type="PROSITE" id="PS00226">
    <property type="entry name" value="IF_ROD_1"/>
    <property type="match status" value="1"/>
</dbReference>
<feature type="compositionally biased region" description="Polar residues" evidence="7">
    <location>
        <begin position="404"/>
        <end position="423"/>
    </location>
</feature>